<keyword evidence="2" id="KW-1185">Reference proteome</keyword>
<reference evidence="3" key="2">
    <citation type="submission" date="2025-08" db="UniProtKB">
        <authorList>
            <consortium name="RefSeq"/>
        </authorList>
    </citation>
    <scope>IDENTIFICATION</scope>
    <source>
        <tissue evidence="3">Leaf</tissue>
    </source>
</reference>
<feature type="compositionally biased region" description="Basic and acidic residues" evidence="1">
    <location>
        <begin position="19"/>
        <end position="35"/>
    </location>
</feature>
<evidence type="ECO:0000313" key="3">
    <source>
        <dbReference type="RefSeq" id="XP_009790770.1"/>
    </source>
</evidence>
<dbReference type="RefSeq" id="XP_009790770.1">
    <property type="nucleotide sequence ID" value="XM_009792468.1"/>
</dbReference>
<feature type="region of interest" description="Disordered" evidence="1">
    <location>
        <begin position="230"/>
        <end position="284"/>
    </location>
</feature>
<feature type="compositionally biased region" description="Acidic residues" evidence="1">
    <location>
        <begin position="40"/>
        <end position="51"/>
    </location>
</feature>
<dbReference type="Proteomes" id="UP000189701">
    <property type="component" value="Unplaced"/>
</dbReference>
<reference evidence="2" key="1">
    <citation type="journal article" date="2013" name="Genome Biol.">
        <title>Reference genomes and transcriptomes of Nicotiana sylvestris and Nicotiana tomentosiformis.</title>
        <authorList>
            <person name="Sierro N."/>
            <person name="Battey J.N."/>
            <person name="Ouadi S."/>
            <person name="Bovet L."/>
            <person name="Goepfert S."/>
            <person name="Bakaher N."/>
            <person name="Peitsch M.C."/>
            <person name="Ivanov N.V."/>
        </authorList>
    </citation>
    <scope>NUCLEOTIDE SEQUENCE [LARGE SCALE GENOMIC DNA]</scope>
</reference>
<evidence type="ECO:0000313" key="2">
    <source>
        <dbReference type="Proteomes" id="UP000189701"/>
    </source>
</evidence>
<sequence length="284" mass="31746">MLARKVIVGGQQIKKINEHLRASKADEPQKSEDSFKYATEGEETVSSETEEVTSGPKITSKTISEVAENLENRFVFVGTMAGVETTESRKMGVWSEESAGEEESLREKGGSRSGEATERSVGLGKNVQEPIPSVEETLEDQLKRVSNSYNPKRKKSSGVKISSTARGELQGVRRSRVRLNWKKSLEESKRKVVVKRKKKVVKLVEAVEIEETDLVLYDEEVAEEVEVVTPKAKKIKTSKTKSHSKTKSAEPSTLAKRTRSAMKSKKVKIVEEEESEDEEETDQE</sequence>
<evidence type="ECO:0000256" key="1">
    <source>
        <dbReference type="SAM" id="MobiDB-lite"/>
    </source>
</evidence>
<gene>
    <name evidence="3" type="primary">LOC104238172</name>
</gene>
<accession>A0A1U7XW93</accession>
<feature type="compositionally biased region" description="Basic residues" evidence="1">
    <location>
        <begin position="256"/>
        <end position="267"/>
    </location>
</feature>
<feature type="region of interest" description="Disordered" evidence="1">
    <location>
        <begin position="86"/>
        <end position="173"/>
    </location>
</feature>
<feature type="compositionally biased region" description="Basic residues" evidence="1">
    <location>
        <begin position="231"/>
        <end position="246"/>
    </location>
</feature>
<dbReference type="AlphaFoldDB" id="A0A1U7XW93"/>
<name>A0A1U7XW93_NICSY</name>
<proteinExistence type="predicted"/>
<organism evidence="2 3">
    <name type="scientific">Nicotiana sylvestris</name>
    <name type="common">Wood tobacco</name>
    <name type="synonym">South American tobacco</name>
    <dbReference type="NCBI Taxonomy" id="4096"/>
    <lineage>
        <taxon>Eukaryota</taxon>
        <taxon>Viridiplantae</taxon>
        <taxon>Streptophyta</taxon>
        <taxon>Embryophyta</taxon>
        <taxon>Tracheophyta</taxon>
        <taxon>Spermatophyta</taxon>
        <taxon>Magnoliopsida</taxon>
        <taxon>eudicotyledons</taxon>
        <taxon>Gunneridae</taxon>
        <taxon>Pentapetalae</taxon>
        <taxon>asterids</taxon>
        <taxon>lamiids</taxon>
        <taxon>Solanales</taxon>
        <taxon>Solanaceae</taxon>
        <taxon>Nicotianoideae</taxon>
        <taxon>Nicotianeae</taxon>
        <taxon>Nicotiana</taxon>
    </lineage>
</organism>
<feature type="compositionally biased region" description="Acidic residues" evidence="1">
    <location>
        <begin position="271"/>
        <end position="284"/>
    </location>
</feature>
<dbReference type="OrthoDB" id="10478038at2759"/>
<protein>
    <submittedName>
        <fullName evidence="3">Uncharacterized protein LOC104238172</fullName>
    </submittedName>
</protein>
<feature type="region of interest" description="Disordered" evidence="1">
    <location>
        <begin position="19"/>
        <end position="57"/>
    </location>
</feature>
<feature type="compositionally biased region" description="Basic and acidic residues" evidence="1">
    <location>
        <begin position="103"/>
        <end position="118"/>
    </location>
</feature>